<evidence type="ECO:0000313" key="1">
    <source>
        <dbReference type="EMBL" id="CRZ35633.1"/>
    </source>
</evidence>
<sequence>MHITITGNLGSGKSTVARLLSEKYNFEVYSTGKIQRELARQMNLSTLELNQLMMSDRKYDHMIDDETARISRENKDKNIIFDSRLAWHFVEHSFKVFVSVSLDVAAERIMNDQRGAVEKYSSVEEAKRLIAERAKTESIRYKDIYNLNYMDFSNYDLVIDSTYCDPQTIADIIMEEAKAFYENPQYRPKMLVSPNRLKFDDNQKAGSFISAENENTLALENNKTPVFYDKDIIIKVKRQDDSYIIVDNFDNIKNLPGLKACFVQIEIVKD</sequence>
<organism evidence="1 2">
    <name type="scientific">Herbinix hemicellulosilytica</name>
    <dbReference type="NCBI Taxonomy" id="1564487"/>
    <lineage>
        <taxon>Bacteria</taxon>
        <taxon>Bacillati</taxon>
        <taxon>Bacillota</taxon>
        <taxon>Clostridia</taxon>
        <taxon>Lachnospirales</taxon>
        <taxon>Lachnospiraceae</taxon>
        <taxon>Herbinix</taxon>
    </lineage>
</organism>
<dbReference type="OrthoDB" id="1100724at2"/>
<dbReference type="Gene3D" id="3.40.50.300">
    <property type="entry name" value="P-loop containing nucleotide triphosphate hydrolases"/>
    <property type="match status" value="1"/>
</dbReference>
<accession>A0A0H5SZ18</accession>
<dbReference type="AlphaFoldDB" id="A0A0H5SZ18"/>
<reference evidence="1 2" key="1">
    <citation type="submission" date="2015-06" db="EMBL/GenBank/DDBJ databases">
        <authorList>
            <person name="Wibberg Daniel"/>
        </authorList>
    </citation>
    <scope>NUCLEOTIDE SEQUENCE [LARGE SCALE GENOMIC DNA]</scope>
    <source>
        <strain evidence="1 2">T3/55T</strain>
    </source>
</reference>
<name>A0A0H5SZ18_HERHM</name>
<dbReference type="SUPFAM" id="SSF52540">
    <property type="entry name" value="P-loop containing nucleoside triphosphate hydrolases"/>
    <property type="match status" value="1"/>
</dbReference>
<dbReference type="InterPro" id="IPR027417">
    <property type="entry name" value="P-loop_NTPase"/>
</dbReference>
<dbReference type="RefSeq" id="WP_103203712.1">
    <property type="nucleotide sequence ID" value="NZ_CVTD020000027.1"/>
</dbReference>
<dbReference type="Pfam" id="PF13189">
    <property type="entry name" value="Cytidylate_kin2"/>
    <property type="match status" value="1"/>
</dbReference>
<proteinExistence type="predicted"/>
<evidence type="ECO:0000313" key="2">
    <source>
        <dbReference type="Proteomes" id="UP000236497"/>
    </source>
</evidence>
<protein>
    <recommendedName>
        <fullName evidence="3">Cytidylate kinase</fullName>
    </recommendedName>
</protein>
<evidence type="ECO:0008006" key="3">
    <source>
        <dbReference type="Google" id="ProtNLM"/>
    </source>
</evidence>
<dbReference type="Proteomes" id="UP000236497">
    <property type="component" value="Unassembled WGS sequence"/>
</dbReference>
<gene>
    <name evidence="1" type="ORF">HHT355_2447</name>
</gene>
<keyword evidence="2" id="KW-1185">Reference proteome</keyword>
<dbReference type="EMBL" id="CVTD020000027">
    <property type="protein sequence ID" value="CRZ35633.1"/>
    <property type="molecule type" value="Genomic_DNA"/>
</dbReference>